<feature type="compositionally biased region" description="Basic and acidic residues" evidence="1">
    <location>
        <begin position="39"/>
        <end position="55"/>
    </location>
</feature>
<name>A0AAN8DS91_CHAGU</name>
<dbReference type="AlphaFoldDB" id="A0AAN8DS91"/>
<dbReference type="EMBL" id="JAURVH010001518">
    <property type="protein sequence ID" value="KAK5927359.1"/>
    <property type="molecule type" value="Genomic_DNA"/>
</dbReference>
<evidence type="ECO:0000256" key="1">
    <source>
        <dbReference type="SAM" id="MobiDB-lite"/>
    </source>
</evidence>
<dbReference type="Proteomes" id="UP001331515">
    <property type="component" value="Unassembled WGS sequence"/>
</dbReference>
<organism evidence="2 3">
    <name type="scientific">Champsocephalus gunnari</name>
    <name type="common">Mackerel icefish</name>
    <dbReference type="NCBI Taxonomy" id="52237"/>
    <lineage>
        <taxon>Eukaryota</taxon>
        <taxon>Metazoa</taxon>
        <taxon>Chordata</taxon>
        <taxon>Craniata</taxon>
        <taxon>Vertebrata</taxon>
        <taxon>Euteleostomi</taxon>
        <taxon>Actinopterygii</taxon>
        <taxon>Neopterygii</taxon>
        <taxon>Teleostei</taxon>
        <taxon>Neoteleostei</taxon>
        <taxon>Acanthomorphata</taxon>
        <taxon>Eupercaria</taxon>
        <taxon>Perciformes</taxon>
        <taxon>Notothenioidei</taxon>
        <taxon>Channichthyidae</taxon>
        <taxon>Champsocephalus</taxon>
    </lineage>
</organism>
<gene>
    <name evidence="2" type="ORF">CgunFtcFv8_012523</name>
</gene>
<keyword evidence="3" id="KW-1185">Reference proteome</keyword>
<feature type="region of interest" description="Disordered" evidence="1">
    <location>
        <begin position="30"/>
        <end position="68"/>
    </location>
</feature>
<evidence type="ECO:0000313" key="2">
    <source>
        <dbReference type="EMBL" id="KAK5927359.1"/>
    </source>
</evidence>
<comment type="caution">
    <text evidence="2">The sequence shown here is derived from an EMBL/GenBank/DDBJ whole genome shotgun (WGS) entry which is preliminary data.</text>
</comment>
<evidence type="ECO:0000313" key="3">
    <source>
        <dbReference type="Proteomes" id="UP001331515"/>
    </source>
</evidence>
<protein>
    <submittedName>
        <fullName evidence="2">Uncharacterized protein</fullName>
    </submittedName>
</protein>
<sequence length="68" mass="7460">MKNGRGARQQFVNVVVFTVHTLLSSDSNISIASSAPSDPLRELRLDPDVDSRTKACSEASQFHAESER</sequence>
<proteinExistence type="predicted"/>
<accession>A0AAN8DS91</accession>
<reference evidence="2 3" key="1">
    <citation type="journal article" date="2023" name="Mol. Biol. Evol.">
        <title>Genomics of Secondarily Temperate Adaptation in the Only Non-Antarctic Icefish.</title>
        <authorList>
            <person name="Rivera-Colon A.G."/>
            <person name="Rayamajhi N."/>
            <person name="Minhas B.F."/>
            <person name="Madrigal G."/>
            <person name="Bilyk K.T."/>
            <person name="Yoon V."/>
            <person name="Hune M."/>
            <person name="Gregory S."/>
            <person name="Cheng C.H.C."/>
            <person name="Catchen J.M."/>
        </authorList>
    </citation>
    <scope>NUCLEOTIDE SEQUENCE [LARGE SCALE GENOMIC DNA]</scope>
    <source>
        <tissue evidence="2">White muscle</tissue>
    </source>
</reference>